<protein>
    <submittedName>
        <fullName evidence="3">Uncharacterized protein</fullName>
    </submittedName>
</protein>
<name>A0A1Y3DLN3_PLAKN</name>
<feature type="region of interest" description="Disordered" evidence="2">
    <location>
        <begin position="309"/>
        <end position="334"/>
    </location>
</feature>
<evidence type="ECO:0000313" key="4">
    <source>
        <dbReference type="Proteomes" id="UP000195012"/>
    </source>
</evidence>
<accession>A0A1Y3DLN3</accession>
<dbReference type="VEuPathDB" id="PlasmoDB:PKA1H_120007200"/>
<dbReference type="eggNOG" id="ENOG502QX80">
    <property type="taxonomic scope" value="Eukaryota"/>
</dbReference>
<dbReference type="OrthoDB" id="387690at2759"/>
<gene>
    <name evidence="3" type="ORF">PKNOH_S110073300</name>
</gene>
<feature type="compositionally biased region" description="Basic and acidic residues" evidence="2">
    <location>
        <begin position="105"/>
        <end position="123"/>
    </location>
</feature>
<feature type="region of interest" description="Disordered" evidence="2">
    <location>
        <begin position="754"/>
        <end position="790"/>
    </location>
</feature>
<comment type="caution">
    <text evidence="3">The sequence shown here is derived from an EMBL/GenBank/DDBJ whole genome shotgun (WGS) entry which is preliminary data.</text>
</comment>
<feature type="region of interest" description="Disordered" evidence="2">
    <location>
        <begin position="105"/>
        <end position="125"/>
    </location>
</feature>
<dbReference type="Proteomes" id="UP000195012">
    <property type="component" value="Unassembled WGS sequence"/>
</dbReference>
<dbReference type="VEuPathDB" id="PlasmoDB:PKNOH_S110073300"/>
<sequence>MVDGVLKFNLPENGLEESTRSLSMYYDGKGDAQKLNKSLFLNLNVPIPALNYIIDESKNYVAGHAHYQRCTQETFRYSKNLLDIIMRISLQRRALTNQGLYTEEKAHLPEGKKETEQTEREELTGQGTHKGYVIQNEQASQKGEGILPMTDAQQRVNHPHDGGPTIAHGQDVDGRGEMERLKYYPGFCMQLGAKGRRCMLDLIRRVYKEKTSTCKNILAHKINPPACISNLPFFNINMLWKLSYEFGVFEEALKIHRIYGQSAESFDELINGGYSMPNCSNYDGGFDAGAPKVSHEGEGGTMVKRELSEEKCGGGEAHNGSSTDGRRGSVRRKRKRMWCTQEGRKYNLSEGNPQICEGNPQVCEGNPQICEGVPPKEDAKEVGRVCSGGNVSDRRRLSIKSVKWTKWSGPEEQTSQCLNPQFGFIPPTEVVDTQGRSKQCMDEHGSTPPKDTTEGPHNYHPLSNRSIAKGANSRGEEKKGSTIPDNNDMEKALPNLLFNENCESCRMNRAYSRRSLQKESRHEKKETEEIRNNVAEEEDLMKTYEIEKELKVDSVEELLSNFVHISNAILLHLKKNKGTRLPKGKYNLLSDHCLLLIPINQQKKRKIVRRNAHKGNEPSTQRRVQHQDDHRGVGKMKTDRILHEAGMPHNERDNSIIHSVPEQINEKFSLTDLGTFATPKSSTKESLPQGQGKIAKWKRQRSCSPARGKRKKLASGMMSGIAPVVIAENKPFERTGGYYRKLLPSAEVQERITSLLANNSESRTNRGSDTGKTTRKRKTPSDAHREMQRK</sequence>
<evidence type="ECO:0000256" key="2">
    <source>
        <dbReference type="SAM" id="MobiDB-lite"/>
    </source>
</evidence>
<organism evidence="3 4">
    <name type="scientific">Plasmodium knowlesi</name>
    <dbReference type="NCBI Taxonomy" id="5850"/>
    <lineage>
        <taxon>Eukaryota</taxon>
        <taxon>Sar</taxon>
        <taxon>Alveolata</taxon>
        <taxon>Apicomplexa</taxon>
        <taxon>Aconoidasida</taxon>
        <taxon>Haemosporida</taxon>
        <taxon>Plasmodiidae</taxon>
        <taxon>Plasmodium</taxon>
        <taxon>Plasmodium (Plasmodium)</taxon>
    </lineage>
</organism>
<reference evidence="3 4" key="1">
    <citation type="submission" date="2017-05" db="EMBL/GenBank/DDBJ databases">
        <title>PacBio assembly of a Plasmodium knowlesi genome sequence with Hi-C correction and manual annotation of the SICAvar gene family.</title>
        <authorList>
            <person name="Lapp S.A."/>
            <person name="Geraldo J.A."/>
            <person name="Chien J.-T."/>
            <person name="Ay F."/>
            <person name="Pakala S.B."/>
            <person name="Batugedara G."/>
            <person name="Humphrey J.C."/>
            <person name="Debarry J.D."/>
            <person name="Le Roch K.G."/>
            <person name="Galinski M.R."/>
            <person name="Kissinger J.C."/>
        </authorList>
    </citation>
    <scope>NUCLEOTIDE SEQUENCE [LARGE SCALE GENOMIC DNA]</scope>
    <source>
        <strain evidence="4">Malayan Strain Pk1 (A+)</strain>
    </source>
</reference>
<feature type="coiled-coil region" evidence="1">
    <location>
        <begin position="513"/>
        <end position="547"/>
    </location>
</feature>
<keyword evidence="1" id="KW-0175">Coiled coil</keyword>
<dbReference type="VEuPathDB" id="PlasmoDB:PKNH_1202800"/>
<proteinExistence type="predicted"/>
<dbReference type="AlphaFoldDB" id="A0A1Y3DLN3"/>
<feature type="region of interest" description="Disordered" evidence="2">
    <location>
        <begin position="428"/>
        <end position="489"/>
    </location>
</feature>
<feature type="compositionally biased region" description="Basic and acidic residues" evidence="2">
    <location>
        <begin position="779"/>
        <end position="790"/>
    </location>
</feature>
<evidence type="ECO:0000313" key="3">
    <source>
        <dbReference type="EMBL" id="OTN65522.1"/>
    </source>
</evidence>
<dbReference type="EMBL" id="NETL01000025">
    <property type="protein sequence ID" value="OTN65522.1"/>
    <property type="molecule type" value="Genomic_DNA"/>
</dbReference>
<evidence type="ECO:0000256" key="1">
    <source>
        <dbReference type="SAM" id="Coils"/>
    </source>
</evidence>
<feature type="compositionally biased region" description="Polar residues" evidence="2">
    <location>
        <begin position="754"/>
        <end position="771"/>
    </location>
</feature>
<feature type="region of interest" description="Disordered" evidence="2">
    <location>
        <begin position="613"/>
        <end position="633"/>
    </location>
</feature>